<protein>
    <submittedName>
        <fullName evidence="4">Uncharacterized protein</fullName>
    </submittedName>
</protein>
<feature type="coiled-coil region" evidence="1">
    <location>
        <begin position="156"/>
        <end position="183"/>
    </location>
</feature>
<feature type="transmembrane region" description="Helical" evidence="3">
    <location>
        <begin position="689"/>
        <end position="712"/>
    </location>
</feature>
<evidence type="ECO:0000313" key="4">
    <source>
        <dbReference type="EMBL" id="CAD8562041.1"/>
    </source>
</evidence>
<accession>A0A7S0JV02</accession>
<sequence length="735" mass="75741">MSGKASAPSTRPADIAKAPWGEQARASPAKVSGRAAGAGRQHSSNRTPHASRPPASPATPSVGADNPNEGIFGLGSKARAGDSGSVTSAHSGRTAASKASVATASMLAQQRELVLRLRALSEENRLAKARWRQAVDDLEAEQASKKALIAKLVPGAAAAYARSEEAERRVKELEQSLQQALDGALTVAPGSSGQSGSREAGPVSTGPGAGAPSSTAPATKSHVRMVRDMVGFASHWSMDTLFPAIRAEWARVAAALALVWPLISVVRVVVSVASAPMLVVPFSLLDPDAWAAVWPLTMASGIRAWVPMAAALALSALYCWAAATSGTRTWVSGPLVLSALTAASVYGILSAWPAVTAMGVGSQLPSGAALFGAGGAFLGVVPGEVGASHPEEAPLRSVIRRSADAWPGSQGAAGWEAAQAVFLRVPAWSSPHVMVCCLGVGPFLVAARILLSPATRRTHGWALKLAIADTVRYLEACAAAFMAVISLTTISCLPFPELASGLLEYNAFRHALLSLLALMSGDAAAHQALNLLRDTVGGALATTHSAVASGAAGPSATAAIGAFTRSRIPDPNFFLNSASSRPLDSSADLSTGWGTLWATMLLYYLPSAVLVWLAVRMWIVRRAEMARAATRPAGLAEHVSAEGDRLAARRAFPSVLAVASVHAALLAWLKLVAEPTVAPEVWGAMSSQPVSVVAAATSPVLLVTSVSLAVLAHRVSRNMAALAEPQPDEAVEDGH</sequence>
<dbReference type="EMBL" id="HBET01009445">
    <property type="protein sequence ID" value="CAD8562041.1"/>
    <property type="molecule type" value="Transcribed_RNA"/>
</dbReference>
<feature type="transmembrane region" description="Helical" evidence="3">
    <location>
        <begin position="432"/>
        <end position="451"/>
    </location>
</feature>
<feature type="transmembrane region" description="Helical" evidence="3">
    <location>
        <begin position="335"/>
        <end position="355"/>
    </location>
</feature>
<feature type="compositionally biased region" description="Low complexity" evidence="2">
    <location>
        <begin position="200"/>
        <end position="219"/>
    </location>
</feature>
<gene>
    <name evidence="4" type="ORF">CROE0942_LOCUS6418</name>
</gene>
<keyword evidence="1" id="KW-0175">Coiled coil</keyword>
<feature type="transmembrane region" description="Helical" evidence="3">
    <location>
        <begin position="255"/>
        <end position="284"/>
    </location>
</feature>
<feature type="transmembrane region" description="Helical" evidence="3">
    <location>
        <begin position="596"/>
        <end position="615"/>
    </location>
</feature>
<keyword evidence="3" id="KW-0472">Membrane</keyword>
<evidence type="ECO:0000256" key="2">
    <source>
        <dbReference type="SAM" id="MobiDB-lite"/>
    </source>
</evidence>
<feature type="transmembrane region" description="Helical" evidence="3">
    <location>
        <begin position="651"/>
        <end position="669"/>
    </location>
</feature>
<feature type="compositionally biased region" description="Low complexity" evidence="2">
    <location>
        <begin position="94"/>
        <end position="103"/>
    </location>
</feature>
<feature type="transmembrane region" description="Helical" evidence="3">
    <location>
        <begin position="304"/>
        <end position="323"/>
    </location>
</feature>
<feature type="transmembrane region" description="Helical" evidence="3">
    <location>
        <begin position="472"/>
        <end position="496"/>
    </location>
</feature>
<feature type="region of interest" description="Disordered" evidence="2">
    <location>
        <begin position="188"/>
        <end position="220"/>
    </location>
</feature>
<reference evidence="4" key="1">
    <citation type="submission" date="2021-01" db="EMBL/GenBank/DDBJ databases">
        <authorList>
            <person name="Corre E."/>
            <person name="Pelletier E."/>
            <person name="Niang G."/>
            <person name="Scheremetjew M."/>
            <person name="Finn R."/>
            <person name="Kale V."/>
            <person name="Holt S."/>
            <person name="Cochrane G."/>
            <person name="Meng A."/>
            <person name="Brown T."/>
            <person name="Cohen L."/>
        </authorList>
    </citation>
    <scope>NUCLEOTIDE SEQUENCE</scope>
    <source>
        <strain evidence="4">E4-10</strain>
    </source>
</reference>
<dbReference type="AlphaFoldDB" id="A0A7S0JV02"/>
<organism evidence="4">
    <name type="scientific">Cafeteria roenbergensis</name>
    <name type="common">Marine flagellate</name>
    <dbReference type="NCBI Taxonomy" id="33653"/>
    <lineage>
        <taxon>Eukaryota</taxon>
        <taxon>Sar</taxon>
        <taxon>Stramenopiles</taxon>
        <taxon>Bigyra</taxon>
        <taxon>Opalozoa</taxon>
        <taxon>Bicosoecida</taxon>
        <taxon>Cafeteriaceae</taxon>
        <taxon>Cafeteria</taxon>
    </lineage>
</organism>
<feature type="region of interest" description="Disordered" evidence="2">
    <location>
        <begin position="1"/>
        <end position="103"/>
    </location>
</feature>
<name>A0A7S0JV02_CAFRO</name>
<feature type="compositionally biased region" description="Low complexity" evidence="2">
    <location>
        <begin position="46"/>
        <end position="61"/>
    </location>
</feature>
<proteinExistence type="predicted"/>
<keyword evidence="3" id="KW-1133">Transmembrane helix</keyword>
<evidence type="ECO:0000256" key="1">
    <source>
        <dbReference type="SAM" id="Coils"/>
    </source>
</evidence>
<evidence type="ECO:0000256" key="3">
    <source>
        <dbReference type="SAM" id="Phobius"/>
    </source>
</evidence>
<keyword evidence="3" id="KW-0812">Transmembrane</keyword>